<proteinExistence type="predicted"/>
<sequence>MAEQYSQQVLLDCVVDDSESAKQKTKEWQPGSAQAQLGINHHSWWKCQS</sequence>
<comment type="caution">
    <text evidence="1">The sequence shown here is derived from an EMBL/GenBank/DDBJ whole genome shotgun (WGS) entry which is preliminary data.</text>
</comment>
<dbReference type="Proteomes" id="UP001303285">
    <property type="component" value="Unassembled WGS sequence"/>
</dbReference>
<accession>A0ABU5UVT8</accession>
<protein>
    <submittedName>
        <fullName evidence="1">Uncharacterized protein</fullName>
    </submittedName>
</protein>
<organism evidence="1 2">
    <name type="scientific">Nodularia spumigena UHCC 0060</name>
    <dbReference type="NCBI Taxonomy" id="3110300"/>
    <lineage>
        <taxon>Bacteria</taxon>
        <taxon>Bacillati</taxon>
        <taxon>Cyanobacteriota</taxon>
        <taxon>Cyanophyceae</taxon>
        <taxon>Nostocales</taxon>
        <taxon>Nodulariaceae</taxon>
        <taxon>Nodularia</taxon>
    </lineage>
</organism>
<evidence type="ECO:0000313" key="2">
    <source>
        <dbReference type="Proteomes" id="UP001303285"/>
    </source>
</evidence>
<dbReference type="EMBL" id="JAYGHK010000074">
    <property type="protein sequence ID" value="MEA5610062.1"/>
    <property type="molecule type" value="Genomic_DNA"/>
</dbReference>
<dbReference type="RefSeq" id="WP_173403258.1">
    <property type="nucleotide sequence ID" value="NZ_JAYGHK010000074.1"/>
</dbReference>
<name>A0ABU5UVT8_NODSP</name>
<dbReference type="GeneID" id="78020024"/>
<keyword evidence="2" id="KW-1185">Reference proteome</keyword>
<reference evidence="1 2" key="1">
    <citation type="submission" date="2023-12" db="EMBL/GenBank/DDBJ databases">
        <title>Baltic Sea Cyanobacteria.</title>
        <authorList>
            <person name="Delbaje E."/>
            <person name="Fewer D.P."/>
            <person name="Shishido T.K."/>
        </authorList>
    </citation>
    <scope>NUCLEOTIDE SEQUENCE [LARGE SCALE GENOMIC DNA]</scope>
    <source>
        <strain evidence="1 2">UHCC 0060</strain>
    </source>
</reference>
<gene>
    <name evidence="1" type="ORF">VB695_18640</name>
</gene>
<evidence type="ECO:0000313" key="1">
    <source>
        <dbReference type="EMBL" id="MEA5610062.1"/>
    </source>
</evidence>